<gene>
    <name evidence="10" type="ORF">NFI99_14525</name>
</gene>
<keyword evidence="4" id="KW-0472">Membrane</keyword>
<dbReference type="InterPro" id="IPR003439">
    <property type="entry name" value="ABC_transporter-like_ATP-bd"/>
</dbReference>
<reference evidence="10" key="1">
    <citation type="submission" date="2022-06" db="EMBL/GenBank/DDBJ databases">
        <title>Draft genome sequence of Burkholderia glumae strain GR20004 isolated from rice panicle showing bacterial panicle blight.</title>
        <authorList>
            <person name="Choi S.Y."/>
            <person name="Lee Y.H."/>
        </authorList>
    </citation>
    <scope>NUCLEOTIDE SEQUENCE</scope>
    <source>
        <strain evidence="10">GR20004</strain>
    </source>
</reference>
<evidence type="ECO:0000256" key="8">
    <source>
        <dbReference type="SAM" id="MobiDB-lite"/>
    </source>
</evidence>
<keyword evidence="3" id="KW-1003">Cell membrane</keyword>
<dbReference type="EMBL" id="CP099587">
    <property type="protein sequence ID" value="USS46153.1"/>
    <property type="molecule type" value="Genomic_DNA"/>
</dbReference>
<evidence type="ECO:0000259" key="9">
    <source>
        <dbReference type="PROSITE" id="PS50893"/>
    </source>
</evidence>
<dbReference type="InterPro" id="IPR052156">
    <property type="entry name" value="BCAA_Transport_ATP-bd_LivF"/>
</dbReference>
<evidence type="ECO:0000256" key="1">
    <source>
        <dbReference type="ARBA" id="ARBA00005417"/>
    </source>
</evidence>
<keyword evidence="4" id="KW-0997">Cell inner membrane</keyword>
<feature type="domain" description="ABC transporter" evidence="9">
    <location>
        <begin position="34"/>
        <end position="264"/>
    </location>
</feature>
<proteinExistence type="inferred from homology"/>
<dbReference type="Proteomes" id="UP001056386">
    <property type="component" value="Chromosome 1"/>
</dbReference>
<dbReference type="RefSeq" id="WP_012734165.1">
    <property type="nucleotide sequence ID" value="NZ_CP021074.1"/>
</dbReference>
<evidence type="ECO:0000256" key="2">
    <source>
        <dbReference type="ARBA" id="ARBA00022448"/>
    </source>
</evidence>
<dbReference type="SUPFAM" id="SSF52540">
    <property type="entry name" value="P-loop containing nucleoside triphosphate hydrolases"/>
    <property type="match status" value="1"/>
</dbReference>
<feature type="compositionally biased region" description="Basic and acidic residues" evidence="8">
    <location>
        <begin position="1"/>
        <end position="10"/>
    </location>
</feature>
<dbReference type="Gene3D" id="3.40.50.300">
    <property type="entry name" value="P-loop containing nucleotide triphosphate hydrolases"/>
    <property type="match status" value="1"/>
</dbReference>
<dbReference type="PANTHER" id="PTHR43820:SF4">
    <property type="entry name" value="HIGH-AFFINITY BRANCHED-CHAIN AMINO ACID TRANSPORT ATP-BINDING PROTEIN LIVF"/>
    <property type="match status" value="1"/>
</dbReference>
<evidence type="ECO:0000256" key="3">
    <source>
        <dbReference type="ARBA" id="ARBA00022475"/>
    </source>
</evidence>
<evidence type="ECO:0000256" key="6">
    <source>
        <dbReference type="ARBA" id="ARBA00022840"/>
    </source>
</evidence>
<keyword evidence="6 10" id="KW-0067">ATP-binding</keyword>
<dbReference type="CDD" id="cd03224">
    <property type="entry name" value="ABC_TM1139_LivF_branched"/>
    <property type="match status" value="1"/>
</dbReference>
<protein>
    <submittedName>
        <fullName evidence="10">ABC transporter ATP-binding protein</fullName>
    </submittedName>
</protein>
<keyword evidence="2" id="KW-0813">Transport</keyword>
<name>A0ABY5BHZ3_BURGL</name>
<dbReference type="GeneID" id="45696483"/>
<keyword evidence="7" id="KW-0029">Amino-acid transport</keyword>
<dbReference type="GO" id="GO:0005524">
    <property type="term" value="F:ATP binding"/>
    <property type="evidence" value="ECO:0007669"/>
    <property type="project" value="UniProtKB-KW"/>
</dbReference>
<accession>A0ABY5BHZ3</accession>
<dbReference type="InterPro" id="IPR027417">
    <property type="entry name" value="P-loop_NTPase"/>
</dbReference>
<dbReference type="PROSITE" id="PS00211">
    <property type="entry name" value="ABC_TRANSPORTER_1"/>
    <property type="match status" value="1"/>
</dbReference>
<evidence type="ECO:0000256" key="7">
    <source>
        <dbReference type="ARBA" id="ARBA00022970"/>
    </source>
</evidence>
<evidence type="ECO:0000256" key="4">
    <source>
        <dbReference type="ARBA" id="ARBA00022519"/>
    </source>
</evidence>
<dbReference type="PROSITE" id="PS50893">
    <property type="entry name" value="ABC_TRANSPORTER_2"/>
    <property type="match status" value="1"/>
</dbReference>
<sequence>MSGGERRQPEPDAPQHASATALDAAPAEADVPALAISGLEAWYGESHILHGVDLRVSRGEVVTLLGRNGAGRTTTLRAVMGLTGRRRGSIRIGGRETIDLATHRIARHGVGYCPEERGIFASLSCEENLLLPPAVGAREHAMPLDEIYALFPNLAARRHSQGTRLSGGEQQMLAVARILRTGANLLLLDEISEGLAPVIVQTLARMIVALKARGYTIVMVEQNFRFAAPLADRFYVMEHGRIVEHFGASELDAKMPVLHSLLGV</sequence>
<dbReference type="Pfam" id="PF00005">
    <property type="entry name" value="ABC_tran"/>
    <property type="match status" value="1"/>
</dbReference>
<feature type="region of interest" description="Disordered" evidence="8">
    <location>
        <begin position="1"/>
        <end position="24"/>
    </location>
</feature>
<organism evidence="10 11">
    <name type="scientific">Burkholderia glumae</name>
    <name type="common">Pseudomonas glumae</name>
    <dbReference type="NCBI Taxonomy" id="337"/>
    <lineage>
        <taxon>Bacteria</taxon>
        <taxon>Pseudomonadati</taxon>
        <taxon>Pseudomonadota</taxon>
        <taxon>Betaproteobacteria</taxon>
        <taxon>Burkholderiales</taxon>
        <taxon>Burkholderiaceae</taxon>
        <taxon>Burkholderia</taxon>
    </lineage>
</organism>
<dbReference type="InterPro" id="IPR017871">
    <property type="entry name" value="ABC_transporter-like_CS"/>
</dbReference>
<evidence type="ECO:0000313" key="11">
    <source>
        <dbReference type="Proteomes" id="UP001056386"/>
    </source>
</evidence>
<dbReference type="PANTHER" id="PTHR43820">
    <property type="entry name" value="HIGH-AFFINITY BRANCHED-CHAIN AMINO ACID TRANSPORT ATP-BINDING PROTEIN LIVF"/>
    <property type="match status" value="1"/>
</dbReference>
<evidence type="ECO:0000313" key="10">
    <source>
        <dbReference type="EMBL" id="USS46153.1"/>
    </source>
</evidence>
<evidence type="ECO:0000256" key="5">
    <source>
        <dbReference type="ARBA" id="ARBA00022741"/>
    </source>
</evidence>
<keyword evidence="5" id="KW-0547">Nucleotide-binding</keyword>
<dbReference type="InterPro" id="IPR003593">
    <property type="entry name" value="AAA+_ATPase"/>
</dbReference>
<comment type="similarity">
    <text evidence="1">Belongs to the ABC transporter superfamily.</text>
</comment>
<keyword evidence="11" id="KW-1185">Reference proteome</keyword>
<dbReference type="SMART" id="SM00382">
    <property type="entry name" value="AAA"/>
    <property type="match status" value="1"/>
</dbReference>